<evidence type="ECO:0000256" key="5">
    <source>
        <dbReference type="ARBA" id="ARBA00022692"/>
    </source>
</evidence>
<reference evidence="10" key="1">
    <citation type="submission" date="2019-08" db="EMBL/GenBank/DDBJ databases">
        <authorList>
            <person name="Kucharzyk K."/>
            <person name="Murdoch R.W."/>
            <person name="Higgins S."/>
            <person name="Loffler F."/>
        </authorList>
    </citation>
    <scope>NUCLEOTIDE SEQUENCE</scope>
</reference>
<keyword evidence="2" id="KW-0813">Transport</keyword>
<evidence type="ECO:0000256" key="2">
    <source>
        <dbReference type="ARBA" id="ARBA00022448"/>
    </source>
</evidence>
<evidence type="ECO:0000313" key="10">
    <source>
        <dbReference type="EMBL" id="MPM58188.1"/>
    </source>
</evidence>
<dbReference type="InterPro" id="IPR055348">
    <property type="entry name" value="DctQ"/>
</dbReference>
<evidence type="ECO:0000256" key="6">
    <source>
        <dbReference type="ARBA" id="ARBA00022989"/>
    </source>
</evidence>
<protein>
    <recommendedName>
        <fullName evidence="9">Tripartite ATP-independent periplasmic transporters DctQ component domain-containing protein</fullName>
    </recommendedName>
</protein>
<keyword evidence="7 8" id="KW-0472">Membrane</keyword>
<evidence type="ECO:0000256" key="3">
    <source>
        <dbReference type="ARBA" id="ARBA00022475"/>
    </source>
</evidence>
<dbReference type="Pfam" id="PF04290">
    <property type="entry name" value="DctQ"/>
    <property type="match status" value="1"/>
</dbReference>
<comment type="caution">
    <text evidence="10">The sequence shown here is derived from an EMBL/GenBank/DDBJ whole genome shotgun (WGS) entry which is preliminary data.</text>
</comment>
<keyword evidence="4" id="KW-0997">Cell inner membrane</keyword>
<evidence type="ECO:0000256" key="1">
    <source>
        <dbReference type="ARBA" id="ARBA00004429"/>
    </source>
</evidence>
<dbReference type="InterPro" id="IPR007387">
    <property type="entry name" value="TRAP_DctQ"/>
</dbReference>
<evidence type="ECO:0000256" key="7">
    <source>
        <dbReference type="ARBA" id="ARBA00023136"/>
    </source>
</evidence>
<evidence type="ECO:0000256" key="4">
    <source>
        <dbReference type="ARBA" id="ARBA00022519"/>
    </source>
</evidence>
<dbReference type="PANTHER" id="PTHR35011">
    <property type="entry name" value="2,3-DIKETO-L-GULONATE TRAP TRANSPORTER SMALL PERMEASE PROTEIN YIAM"/>
    <property type="match status" value="1"/>
</dbReference>
<keyword evidence="6 8" id="KW-1133">Transmembrane helix</keyword>
<feature type="transmembrane region" description="Helical" evidence="8">
    <location>
        <begin position="12"/>
        <end position="32"/>
    </location>
</feature>
<comment type="subcellular location">
    <subcellularLocation>
        <location evidence="1">Cell inner membrane</location>
        <topology evidence="1">Multi-pass membrane protein</topology>
    </subcellularLocation>
</comment>
<organism evidence="10">
    <name type="scientific">bioreactor metagenome</name>
    <dbReference type="NCBI Taxonomy" id="1076179"/>
    <lineage>
        <taxon>unclassified sequences</taxon>
        <taxon>metagenomes</taxon>
        <taxon>ecological metagenomes</taxon>
    </lineage>
</organism>
<keyword evidence="3" id="KW-1003">Cell membrane</keyword>
<name>A0A645AZH2_9ZZZZ</name>
<keyword evidence="5 8" id="KW-0812">Transmembrane</keyword>
<feature type="domain" description="Tripartite ATP-independent periplasmic transporters DctQ component" evidence="9">
    <location>
        <begin position="24"/>
        <end position="151"/>
    </location>
</feature>
<feature type="transmembrane region" description="Helical" evidence="8">
    <location>
        <begin position="38"/>
        <end position="60"/>
    </location>
</feature>
<proteinExistence type="predicted"/>
<feature type="transmembrane region" description="Helical" evidence="8">
    <location>
        <begin position="126"/>
        <end position="146"/>
    </location>
</feature>
<dbReference type="GO" id="GO:0022857">
    <property type="term" value="F:transmembrane transporter activity"/>
    <property type="evidence" value="ECO:0007669"/>
    <property type="project" value="TreeGrafter"/>
</dbReference>
<gene>
    <name evidence="10" type="ORF">SDC9_105018</name>
</gene>
<dbReference type="GO" id="GO:0015740">
    <property type="term" value="P:C4-dicarboxylate transport"/>
    <property type="evidence" value="ECO:0007669"/>
    <property type="project" value="TreeGrafter"/>
</dbReference>
<dbReference type="AlphaFoldDB" id="A0A645AZH2"/>
<evidence type="ECO:0000256" key="8">
    <source>
        <dbReference type="SAM" id="Phobius"/>
    </source>
</evidence>
<dbReference type="GO" id="GO:0005886">
    <property type="term" value="C:plasma membrane"/>
    <property type="evidence" value="ECO:0007669"/>
    <property type="project" value="UniProtKB-SubCell"/>
</dbReference>
<dbReference type="EMBL" id="VSSQ01016639">
    <property type="protein sequence ID" value="MPM58188.1"/>
    <property type="molecule type" value="Genomic_DNA"/>
</dbReference>
<accession>A0A645AZH2</accession>
<dbReference type="PANTHER" id="PTHR35011:SF10">
    <property type="entry name" value="TRAP TRANSPORTER SMALL PERMEASE PROTEIN"/>
    <property type="match status" value="1"/>
</dbReference>
<feature type="transmembrane region" description="Helical" evidence="8">
    <location>
        <begin position="88"/>
        <end position="106"/>
    </location>
</feature>
<evidence type="ECO:0000259" key="9">
    <source>
        <dbReference type="Pfam" id="PF04290"/>
    </source>
</evidence>
<sequence>MRRFLNFLYDGAAMLAALCMVALLIAVLLSIVSRQMNFLISGIDAYAGYLMAGAGFLAMAHTLKRGEHIRVTLIINALKGRSQKSLEIFALTVGTLLALLFAYYSVRLAWQSHEFNDISTSNDATALWIPQLSMAVGAIVMAIACADELILEILGRRIVPTSGEALRNE</sequence>